<keyword evidence="2" id="KW-0560">Oxidoreductase</keyword>
<keyword evidence="1" id="KW-0521">NADP</keyword>
<dbReference type="InterPro" id="IPR011032">
    <property type="entry name" value="GroES-like_sf"/>
</dbReference>
<dbReference type="Proteomes" id="UP000553776">
    <property type="component" value="Unassembled WGS sequence"/>
</dbReference>
<keyword evidence="5" id="KW-1185">Reference proteome</keyword>
<organism evidence="4 5">
    <name type="scientific">Cohnella xylanilytica</name>
    <dbReference type="NCBI Taxonomy" id="557555"/>
    <lineage>
        <taxon>Bacteria</taxon>
        <taxon>Bacillati</taxon>
        <taxon>Bacillota</taxon>
        <taxon>Bacilli</taxon>
        <taxon>Bacillales</taxon>
        <taxon>Paenibacillaceae</taxon>
        <taxon>Cohnella</taxon>
    </lineage>
</organism>
<dbReference type="CDD" id="cd05282">
    <property type="entry name" value="ETR_like"/>
    <property type="match status" value="1"/>
</dbReference>
<evidence type="ECO:0000313" key="4">
    <source>
        <dbReference type="EMBL" id="MBB6691871.1"/>
    </source>
</evidence>
<protein>
    <submittedName>
        <fullName evidence="4">Zinc-dependent alcohol dehydrogenase family protein</fullName>
    </submittedName>
</protein>
<evidence type="ECO:0000259" key="3">
    <source>
        <dbReference type="SMART" id="SM00829"/>
    </source>
</evidence>
<dbReference type="GO" id="GO:0016651">
    <property type="term" value="F:oxidoreductase activity, acting on NAD(P)H"/>
    <property type="evidence" value="ECO:0007669"/>
    <property type="project" value="TreeGrafter"/>
</dbReference>
<dbReference type="Pfam" id="PF00107">
    <property type="entry name" value="ADH_zinc_N"/>
    <property type="match status" value="1"/>
</dbReference>
<evidence type="ECO:0000313" key="5">
    <source>
        <dbReference type="Proteomes" id="UP000553776"/>
    </source>
</evidence>
<dbReference type="GO" id="GO:0070402">
    <property type="term" value="F:NADPH binding"/>
    <property type="evidence" value="ECO:0007669"/>
    <property type="project" value="TreeGrafter"/>
</dbReference>
<dbReference type="Gene3D" id="3.90.180.10">
    <property type="entry name" value="Medium-chain alcohol dehydrogenases, catalytic domain"/>
    <property type="match status" value="1"/>
</dbReference>
<name>A0A841U183_9BACL</name>
<dbReference type="AlphaFoldDB" id="A0A841U183"/>
<dbReference type="SUPFAM" id="SSF51735">
    <property type="entry name" value="NAD(P)-binding Rossmann-fold domains"/>
    <property type="match status" value="1"/>
</dbReference>
<accession>A0A841U183</accession>
<dbReference type="PANTHER" id="PTHR48106">
    <property type="entry name" value="QUINONE OXIDOREDUCTASE PIG3-RELATED"/>
    <property type="match status" value="1"/>
</dbReference>
<dbReference type="SUPFAM" id="SSF50129">
    <property type="entry name" value="GroES-like"/>
    <property type="match status" value="1"/>
</dbReference>
<feature type="domain" description="Enoyl reductase (ER)" evidence="3">
    <location>
        <begin position="13"/>
        <end position="327"/>
    </location>
</feature>
<sequence length="332" mass="35505">MLSEIARFRRFGRPEEALEIEREEPAPPGPGQLLARMLQAPINPSDLIPIGGAYRHRIALPGIAGYEGVGVVEAVGPGAPPSLLGRRVLPLRGEGTWQTYVKAPAELAVPVPDFLEDDAACQLYINPLTAWLACREALGLRPGDAFAVNACGSALGRVFAQLSAVFGYRLIAIARDSRHAEELLSLGAWRTVDTSPRGFSLREAVLDLTGGRGVEAAVDSIGGEDGTELALCVRPGGVLLRIGLLSGIPADESVARERGVNARPFWLRQWAGGASAERWHAAFRELIGLAGQGRLRMAPIAARFPLRDVKEAVRLAPCPGRSGKVLLDMRLP</sequence>
<dbReference type="EMBL" id="JACJVR010000041">
    <property type="protein sequence ID" value="MBB6691871.1"/>
    <property type="molecule type" value="Genomic_DNA"/>
</dbReference>
<dbReference type="RefSeq" id="WP_185135863.1">
    <property type="nucleotide sequence ID" value="NZ_BORM01000055.1"/>
</dbReference>
<evidence type="ECO:0000256" key="2">
    <source>
        <dbReference type="ARBA" id="ARBA00023002"/>
    </source>
</evidence>
<dbReference type="InterPro" id="IPR013149">
    <property type="entry name" value="ADH-like_C"/>
</dbReference>
<dbReference type="InterPro" id="IPR013154">
    <property type="entry name" value="ADH-like_N"/>
</dbReference>
<reference evidence="4 5" key="1">
    <citation type="submission" date="2020-08" db="EMBL/GenBank/DDBJ databases">
        <title>Cohnella phylogeny.</title>
        <authorList>
            <person name="Dunlap C."/>
        </authorList>
    </citation>
    <scope>NUCLEOTIDE SEQUENCE [LARGE SCALE GENOMIC DNA]</scope>
    <source>
        <strain evidence="4 5">DSM 25239</strain>
    </source>
</reference>
<proteinExistence type="predicted"/>
<dbReference type="Pfam" id="PF08240">
    <property type="entry name" value="ADH_N"/>
    <property type="match status" value="1"/>
</dbReference>
<evidence type="ECO:0000256" key="1">
    <source>
        <dbReference type="ARBA" id="ARBA00022857"/>
    </source>
</evidence>
<comment type="caution">
    <text evidence="4">The sequence shown here is derived from an EMBL/GenBank/DDBJ whole genome shotgun (WGS) entry which is preliminary data.</text>
</comment>
<dbReference type="PANTHER" id="PTHR48106:SF2">
    <property type="entry name" value="ZN2+-BINDING DEHYDROGENASE"/>
    <property type="match status" value="1"/>
</dbReference>
<gene>
    <name evidence="4" type="ORF">H7B90_10725</name>
</gene>
<dbReference type="InterPro" id="IPR036291">
    <property type="entry name" value="NAD(P)-bd_dom_sf"/>
</dbReference>
<dbReference type="InterPro" id="IPR020843">
    <property type="entry name" value="ER"/>
</dbReference>
<dbReference type="Gene3D" id="3.40.50.720">
    <property type="entry name" value="NAD(P)-binding Rossmann-like Domain"/>
    <property type="match status" value="1"/>
</dbReference>
<dbReference type="SMART" id="SM00829">
    <property type="entry name" value="PKS_ER"/>
    <property type="match status" value="1"/>
</dbReference>